<keyword evidence="5" id="KW-0539">Nucleus</keyword>
<reference evidence="11" key="1">
    <citation type="journal article" date="2021" name="Nat. Commun.">
        <title>Genomic analyses provide insights into spinach domestication and the genetic basis of agronomic traits.</title>
        <authorList>
            <person name="Cai X."/>
            <person name="Sun X."/>
            <person name="Xu C."/>
            <person name="Sun H."/>
            <person name="Wang X."/>
            <person name="Ge C."/>
            <person name="Zhang Z."/>
            <person name="Wang Q."/>
            <person name="Fei Z."/>
            <person name="Jiao C."/>
            <person name="Wang Q."/>
        </authorList>
    </citation>
    <scope>NUCLEOTIDE SEQUENCE [LARGE SCALE GENOMIC DNA]</scope>
    <source>
        <strain evidence="11">cv. Varoflay</strain>
    </source>
</reference>
<dbReference type="InterPro" id="IPR014891">
    <property type="entry name" value="DWNN_domain"/>
</dbReference>
<dbReference type="InterPro" id="IPR017907">
    <property type="entry name" value="Znf_RING_CS"/>
</dbReference>
<dbReference type="GO" id="GO:0005634">
    <property type="term" value="C:nucleus"/>
    <property type="evidence" value="ECO:0000318"/>
    <property type="project" value="GO_Central"/>
</dbReference>
<evidence type="ECO:0000256" key="6">
    <source>
        <dbReference type="PROSITE-ProRule" id="PRU00047"/>
    </source>
</evidence>
<evidence type="ECO:0000259" key="10">
    <source>
        <dbReference type="PROSITE" id="PS51282"/>
    </source>
</evidence>
<dbReference type="SUPFAM" id="SSF57850">
    <property type="entry name" value="RING/U-box"/>
    <property type="match status" value="1"/>
</dbReference>
<feature type="compositionally biased region" description="Basic and acidic residues" evidence="7">
    <location>
        <begin position="684"/>
        <end position="693"/>
    </location>
</feature>
<dbReference type="Pfam" id="PF13923">
    <property type="entry name" value="zf-C3HC4_2"/>
    <property type="match status" value="1"/>
</dbReference>
<feature type="domain" description="DWNN" evidence="10">
    <location>
        <begin position="4"/>
        <end position="78"/>
    </location>
</feature>
<feature type="compositionally biased region" description="Basic and acidic residues" evidence="7">
    <location>
        <begin position="584"/>
        <end position="593"/>
    </location>
</feature>
<dbReference type="RefSeq" id="XP_056698100.1">
    <property type="nucleotide sequence ID" value="XM_056842122.1"/>
</dbReference>
<comment type="subcellular location">
    <subcellularLocation>
        <location evidence="1">Nucleus</location>
    </subcellularLocation>
</comment>
<dbReference type="PROSITE" id="PS51282">
    <property type="entry name" value="DWNN"/>
    <property type="match status" value="1"/>
</dbReference>
<evidence type="ECO:0000256" key="5">
    <source>
        <dbReference type="ARBA" id="ARBA00023242"/>
    </source>
</evidence>
<evidence type="ECO:0000256" key="4">
    <source>
        <dbReference type="ARBA" id="ARBA00022833"/>
    </source>
</evidence>
<evidence type="ECO:0000256" key="2">
    <source>
        <dbReference type="ARBA" id="ARBA00022723"/>
    </source>
</evidence>
<dbReference type="GeneID" id="110795102"/>
<dbReference type="GO" id="GO:0006511">
    <property type="term" value="P:ubiquitin-dependent protein catabolic process"/>
    <property type="evidence" value="ECO:0000318"/>
    <property type="project" value="GO_Central"/>
</dbReference>
<feature type="region of interest" description="Disordered" evidence="7">
    <location>
        <begin position="531"/>
        <end position="736"/>
    </location>
</feature>
<feature type="compositionally biased region" description="Basic and acidic residues" evidence="7">
    <location>
        <begin position="600"/>
        <end position="619"/>
    </location>
</feature>
<keyword evidence="3 6" id="KW-0863">Zinc-finger</keyword>
<dbReference type="PROSITE" id="PS00518">
    <property type="entry name" value="ZF_RING_1"/>
    <property type="match status" value="1"/>
</dbReference>
<feature type="compositionally biased region" description="Basic and acidic residues" evidence="7">
    <location>
        <begin position="553"/>
        <end position="567"/>
    </location>
</feature>
<dbReference type="GO" id="GO:0061630">
    <property type="term" value="F:ubiquitin protein ligase activity"/>
    <property type="evidence" value="ECO:0000318"/>
    <property type="project" value="GO_Central"/>
</dbReference>
<feature type="compositionally biased region" description="Basic and acidic residues" evidence="7">
    <location>
        <begin position="645"/>
        <end position="663"/>
    </location>
</feature>
<dbReference type="InterPro" id="IPR033489">
    <property type="entry name" value="RBBP6"/>
</dbReference>
<dbReference type="Gene3D" id="3.30.40.10">
    <property type="entry name" value="Zinc/RING finger domain, C3HC4 (zinc finger)"/>
    <property type="match status" value="1"/>
</dbReference>
<dbReference type="PANTHER" id="PTHR15439:SF11">
    <property type="entry name" value="E3 UBIQUITIN LIGASE PQT3-LIKE ISOFORM X1"/>
    <property type="match status" value="1"/>
</dbReference>
<dbReference type="Pfam" id="PF08783">
    <property type="entry name" value="DWNN"/>
    <property type="match status" value="1"/>
</dbReference>
<dbReference type="GO" id="GO:0008270">
    <property type="term" value="F:zinc ion binding"/>
    <property type="evidence" value="ECO:0007669"/>
    <property type="project" value="UniProtKB-KW"/>
</dbReference>
<feature type="domain" description="CCHC-type" evidence="9">
    <location>
        <begin position="392"/>
        <end position="406"/>
    </location>
</feature>
<feature type="compositionally biased region" description="Polar residues" evidence="7">
    <location>
        <begin position="568"/>
        <end position="580"/>
    </location>
</feature>
<reference evidence="12 13" key="2">
    <citation type="submission" date="2025-05" db="UniProtKB">
        <authorList>
            <consortium name="RefSeq"/>
        </authorList>
    </citation>
    <scope>IDENTIFICATION</scope>
    <source>
        <tissue evidence="12 13">Leaf</tissue>
    </source>
</reference>
<dbReference type="KEGG" id="soe:110795102"/>
<dbReference type="GO" id="GO:0006397">
    <property type="term" value="P:mRNA processing"/>
    <property type="evidence" value="ECO:0007669"/>
    <property type="project" value="InterPro"/>
</dbReference>
<dbReference type="InterPro" id="IPR013083">
    <property type="entry name" value="Znf_RING/FYVE/PHD"/>
</dbReference>
<dbReference type="AlphaFoldDB" id="A0A9R0K290"/>
<dbReference type="SUPFAM" id="SSF57756">
    <property type="entry name" value="Retrovirus zinc finger-like domains"/>
    <property type="match status" value="1"/>
</dbReference>
<name>A0A9R0K290_SPIOL</name>
<dbReference type="InterPro" id="IPR001841">
    <property type="entry name" value="Znf_RING"/>
</dbReference>
<feature type="domain" description="RING-type" evidence="8">
    <location>
        <begin position="201"/>
        <end position="240"/>
    </location>
</feature>
<dbReference type="PANTHER" id="PTHR15439">
    <property type="entry name" value="RETINOBLASTOMA-BINDING PROTEIN 6"/>
    <property type="match status" value="1"/>
</dbReference>
<evidence type="ECO:0000313" key="12">
    <source>
        <dbReference type="RefSeq" id="XP_021855773.2"/>
    </source>
</evidence>
<dbReference type="CDD" id="cd16620">
    <property type="entry name" value="vRING-HC-C4C4_RBBP6"/>
    <property type="match status" value="1"/>
</dbReference>
<keyword evidence="11" id="KW-1185">Reference proteome</keyword>
<evidence type="ECO:0000313" key="13">
    <source>
        <dbReference type="RefSeq" id="XP_021855774.2"/>
    </source>
</evidence>
<dbReference type="InterPro" id="IPR036875">
    <property type="entry name" value="Znf_CCHC_sf"/>
</dbReference>
<evidence type="ECO:0000313" key="11">
    <source>
        <dbReference type="Proteomes" id="UP000813463"/>
    </source>
</evidence>
<dbReference type="PROSITE" id="PS50089">
    <property type="entry name" value="ZF_RING_2"/>
    <property type="match status" value="1"/>
</dbReference>
<dbReference type="PROSITE" id="PS50158">
    <property type="entry name" value="ZF_CCHC"/>
    <property type="match status" value="1"/>
</dbReference>
<evidence type="ECO:0000256" key="7">
    <source>
        <dbReference type="SAM" id="MobiDB-lite"/>
    </source>
</evidence>
<keyword evidence="2" id="KW-0479">Metal-binding</keyword>
<dbReference type="Proteomes" id="UP000813463">
    <property type="component" value="Chromosome 1"/>
</dbReference>
<protein>
    <submittedName>
        <fullName evidence="12 13">E3 ubiquitin ligase PARAQUAT TOLERANCE 3 isoform X1</fullName>
    </submittedName>
</protein>
<dbReference type="SMART" id="SM01180">
    <property type="entry name" value="DWNN"/>
    <property type="match status" value="1"/>
</dbReference>
<keyword evidence="4" id="KW-0862">Zinc</keyword>
<dbReference type="Gene3D" id="3.10.20.90">
    <property type="entry name" value="Phosphatidylinositol 3-kinase Catalytic Subunit, Chain A, domain 1"/>
    <property type="match status" value="1"/>
</dbReference>
<dbReference type="GO" id="GO:0003676">
    <property type="term" value="F:nucleic acid binding"/>
    <property type="evidence" value="ECO:0007669"/>
    <property type="project" value="InterPro"/>
</dbReference>
<evidence type="ECO:0000259" key="8">
    <source>
        <dbReference type="PROSITE" id="PS50089"/>
    </source>
</evidence>
<proteinExistence type="predicted"/>
<dbReference type="SMART" id="SM00343">
    <property type="entry name" value="ZnF_C2HC"/>
    <property type="match status" value="1"/>
</dbReference>
<dbReference type="InterPro" id="IPR001878">
    <property type="entry name" value="Znf_CCHC"/>
</dbReference>
<sequence>MASVRFKFRSSATFDSVDIGEQSSISIRDLKSKIVLKKHLNLCQDFDLVFSDSISGQEYKDENFRILSGSSVIIKRVPANSLRDSDISPGCLGVRDVKCDVGVDLCPPSHANLSGTGELILNNNGKKDYVIPRCSQELLVKCQKLEAAEPGQSAPKDSSANEGSTLVMPKPKIEEKTELKRTYPPKHLYMENCDMPSELKCSLCRTYFKEAVMIPCCQHSFCGKCIRASLSENTKCPMCSSTKCKAEDLLPNVSLRQAIESFLESQLLLNGPENELHRYAPDGESGIQVRDISYATTTPQKRLQLNQSVTRKSSNQIMPSKLHDYAHPAAKRTPDTVEDFSEFEGENEPQNMAEANEEVVSWSKKRVGLHVTGGGERNFTAVGRPNKGPRTCFMCGSPDHLVRDCPGAVNCSTSNWNGVASLPGAVSGYPPTYWPGSQPYSRPFINMYGGPGMMFYNTNTAPISPMGFPSCAPSMYGGYPVSGYMNVGGITPPVGNFAQQPQPVDYLELQGCAKQQSNYDVDMERGRMFDRDHNANTYPDSVERGPFNSGDNFPKRSEEKHRNRGNSDGDNTYPNCNRQGKTARHVECGRDLRISQSDRSSSEKDVLNSQIRTREDRHEKLHKTSRRNDEIGEKHGRNSSQKHYQPKEESSKRKRMEYDERKSDRHSHSRSRSSLEPSYSGDVSRQRREESCHRSRNSNKVAKSNGKEMHKDHHGKIKYSDDYGEDCHSHKRKRFR</sequence>
<dbReference type="SMART" id="SM00184">
    <property type="entry name" value="RING"/>
    <property type="match status" value="1"/>
</dbReference>
<feature type="compositionally biased region" description="Basic and acidic residues" evidence="7">
    <location>
        <begin position="626"/>
        <end position="636"/>
    </location>
</feature>
<dbReference type="RefSeq" id="XP_021855774.2">
    <property type="nucleotide sequence ID" value="XM_022000082.2"/>
</dbReference>
<gene>
    <name evidence="12 13 14" type="primary">LOC110795102</name>
</gene>
<organism evidence="11 13">
    <name type="scientific">Spinacia oleracea</name>
    <name type="common">Spinach</name>
    <dbReference type="NCBI Taxonomy" id="3562"/>
    <lineage>
        <taxon>Eukaryota</taxon>
        <taxon>Viridiplantae</taxon>
        <taxon>Streptophyta</taxon>
        <taxon>Embryophyta</taxon>
        <taxon>Tracheophyta</taxon>
        <taxon>Spermatophyta</taxon>
        <taxon>Magnoliopsida</taxon>
        <taxon>eudicotyledons</taxon>
        <taxon>Gunneridae</taxon>
        <taxon>Pentapetalae</taxon>
        <taxon>Caryophyllales</taxon>
        <taxon>Chenopodiaceae</taxon>
        <taxon>Chenopodioideae</taxon>
        <taxon>Anserineae</taxon>
        <taxon>Spinacia</taxon>
    </lineage>
</organism>
<feature type="compositionally biased region" description="Basic and acidic residues" evidence="7">
    <location>
        <begin position="718"/>
        <end position="728"/>
    </location>
</feature>
<evidence type="ECO:0000256" key="3">
    <source>
        <dbReference type="ARBA" id="ARBA00022771"/>
    </source>
</evidence>
<evidence type="ECO:0000259" key="9">
    <source>
        <dbReference type="PROSITE" id="PS50158"/>
    </source>
</evidence>
<evidence type="ECO:0000313" key="14">
    <source>
        <dbReference type="RefSeq" id="XP_056698100.1"/>
    </source>
</evidence>
<dbReference type="Pfam" id="PF00098">
    <property type="entry name" value="zf-CCHC"/>
    <property type="match status" value="1"/>
</dbReference>
<dbReference type="RefSeq" id="XP_021855773.2">
    <property type="nucleotide sequence ID" value="XM_022000081.2"/>
</dbReference>
<dbReference type="GO" id="GO:0016567">
    <property type="term" value="P:protein ubiquitination"/>
    <property type="evidence" value="ECO:0000318"/>
    <property type="project" value="GO_Central"/>
</dbReference>
<accession>A0A9R0K290</accession>
<evidence type="ECO:0000256" key="1">
    <source>
        <dbReference type="ARBA" id="ARBA00004123"/>
    </source>
</evidence>